<evidence type="ECO:0000313" key="3">
    <source>
        <dbReference type="EMBL" id="GBE59982.1"/>
    </source>
</evidence>
<keyword evidence="4" id="KW-1185">Reference proteome</keyword>
<evidence type="ECO:0000313" key="4">
    <source>
        <dbReference type="Proteomes" id="UP000236319"/>
    </source>
</evidence>
<sequence length="1545" mass="174003">MSFLHGVLGGVKDDDNVTKYNDNNDINSVITTLHTAVGKGREAFQAAVAKVGEKTRGVTAELGKLIDKLSSDAGGQYYHHIASQQERPLKDQLYEWTKTLGDITGDLHKLETNNISELDTSLRTQIAHKVEPIQKSVEVLIRSAGNPELLTQVQAVDDELLKQEEYIQSEIAEEARRVEEQLTEEFEKIWKGIRNVSITKDGHLERVKETIKDAKELLEGWLGNGDGTYRNVILGKFEDIKQEITTIYEQLYTTKVTLTDLVTKAQESFANLKQGVQDTNSESIDKNWKELEKRVKRLVKDIKGEGSIWTSSGVNKIVSGMKEYADVFKQEQTFKENVLYVWLDDILNDNTVVNGRLQRYIKGKSTELTGNFEIDPSLRNAIKKCITGALETAKIINPGCEAATKHIEKNGTVQGYIDAVRNGLESFAKELGEKMKEKKHIDAEKVATAIEKEDGIDRLDKDKAHKHYLEFAIRATLPALHFAAKQTWKTLGSFSRASMIGLYLEPAIKKVENIKEQFEDNQKSPGEKIETALAEAKRRIYELGGLLKNESVEGSMVYNLDDIQNVIQKLDDVRKDSEGGKVHERRKEADGLIEELRKRLYKQMENITDIVDDAKRALTKSISDLVDAYNKTRKELKEAIEDLKNNVAHITEDAFKTLTSEVRKLFTTERIADLNALKTLVEQQKSYIEKIIETDKKTGLKGLMPKIYGGAFPKIGTLTTNNKLQDLQETANRTVSESSQYHKKFTDFSGTLQCPTPPQVDRLKQQLDTLLTNLKNSHKDKLYHFDHTFTSDLAALNDALSLLTPKQFNGHQHPELLDALTAGAKRLADELGKQYVNRYSGLKWSGLSEGDEARCAKVLLTALRTISRDVNEIYTNCEDPSKYSWKNKTLCETNGDKENPLGQFLQRCGFLVAKKEDSKEGDSQCKTSMTGEKILRELLKAVIPDAAMNKHLQTCKPNRTNENFNVMNLLTCLYRHLTEYNKVCHLTIHPAPKSPCSIFDMLIWLSGVRFNRAYGRLLDAIKTKFDKPNGLNDEPYDKIPVTQLSIDAYPSAFSYMNLVTLLKDVTYISHDLLNTIVGYGDAQTTYASDYCSNVLQMKYPENGDDCLDMLLDILRRVFPVLQFLHTQCTIGARYNGWEQCQYGKGVPSPNWQCEKHITPEPECQPTSPLMSYFTDTLPGHLPHQLGSVGCKAKCTSCSTGSSKMPCLTPLGFRAFSGTKRTGKELCNVLSKMLGKNGIFRELYSYLSCLVGGTPKTFADVFSFYYQLTNKWKTMSSIGQPSDPMQNAICKEIQNTVSCEYTDAVALLDPCCNLYKRSSHDQHDPDDNERDLKYLLGCNDQNCGSFIQPLNSTAYTTLSPKHAGKYLIWLVHVCPQIQTFLEQIKKAFCGISCYDSGCGGCLNSNDCRVGKHGSNPCGCGSITKCRGVLPLLYEYGFTYSEDAYRRTKKCNNFCKALDDILNSKLLGDFLTAIDDFFLAVRKKFIWTLVALWSLSLLYLLHITVVRIDVLRIRSHLRSPASHRIAAQSLLAAARVRALANVKYFSP</sequence>
<evidence type="ECO:0008006" key="5">
    <source>
        <dbReference type="Google" id="ProtNLM"/>
    </source>
</evidence>
<feature type="coiled-coil region" evidence="1">
    <location>
        <begin position="597"/>
        <end position="653"/>
    </location>
</feature>
<dbReference type="SUPFAM" id="SSF69989">
    <property type="entry name" value="C-terminal domain of PLC-beta"/>
    <property type="match status" value="1"/>
</dbReference>
<dbReference type="RefSeq" id="XP_028866225.1">
    <property type="nucleotide sequence ID" value="XM_029010392.1"/>
</dbReference>
<reference evidence="3 4" key="1">
    <citation type="journal article" date="2017" name="BMC Genomics">
        <title>Whole-genome assembly of Babesia ovata and comparative genomics between closely related pathogens.</title>
        <authorList>
            <person name="Yamagishi J."/>
            <person name="Asada M."/>
            <person name="Hakimi H."/>
            <person name="Tanaka T.Q."/>
            <person name="Sugimoto C."/>
            <person name="Kawazu S."/>
        </authorList>
    </citation>
    <scope>NUCLEOTIDE SEQUENCE [LARGE SCALE GENOMIC DNA]</scope>
    <source>
        <strain evidence="3 4">Miyake</strain>
    </source>
</reference>
<keyword evidence="2" id="KW-1133">Transmembrane helix</keyword>
<protein>
    <recommendedName>
        <fullName evidence="5">C3H1-type domain-containing protein</fullName>
    </recommendedName>
</protein>
<dbReference type="GeneID" id="39873752"/>
<accession>A0A2H6KAG2</accession>
<evidence type="ECO:0000256" key="2">
    <source>
        <dbReference type="SAM" id="Phobius"/>
    </source>
</evidence>
<organism evidence="3 4">
    <name type="scientific">Babesia ovata</name>
    <dbReference type="NCBI Taxonomy" id="189622"/>
    <lineage>
        <taxon>Eukaryota</taxon>
        <taxon>Sar</taxon>
        <taxon>Alveolata</taxon>
        <taxon>Apicomplexa</taxon>
        <taxon>Aconoidasida</taxon>
        <taxon>Piroplasmida</taxon>
        <taxon>Babesiidae</taxon>
        <taxon>Babesia</taxon>
    </lineage>
</organism>
<comment type="caution">
    <text evidence="3">The sequence shown here is derived from an EMBL/GenBank/DDBJ whole genome shotgun (WGS) entry which is preliminary data.</text>
</comment>
<feature type="transmembrane region" description="Helical" evidence="2">
    <location>
        <begin position="1483"/>
        <end position="1506"/>
    </location>
</feature>
<name>A0A2H6KAG2_9APIC</name>
<dbReference type="Proteomes" id="UP000236319">
    <property type="component" value="Unassembled WGS sequence"/>
</dbReference>
<keyword evidence="1" id="KW-0175">Coiled coil</keyword>
<dbReference type="OrthoDB" id="367084at2759"/>
<dbReference type="VEuPathDB" id="PiroplasmaDB:BOVATA_014750"/>
<keyword evidence="2" id="KW-0472">Membrane</keyword>
<proteinExistence type="predicted"/>
<gene>
    <name evidence="3" type="ORF">BOVATA_014750</name>
</gene>
<evidence type="ECO:0000256" key="1">
    <source>
        <dbReference type="SAM" id="Coils"/>
    </source>
</evidence>
<dbReference type="EMBL" id="BDSA01000002">
    <property type="protein sequence ID" value="GBE59982.1"/>
    <property type="molecule type" value="Genomic_DNA"/>
</dbReference>
<keyword evidence="2" id="KW-0812">Transmembrane</keyword>